<dbReference type="InterPro" id="IPR017871">
    <property type="entry name" value="ABC_transporter-like_CS"/>
</dbReference>
<dbReference type="InterPro" id="IPR003439">
    <property type="entry name" value="ABC_transporter-like_ATP-bd"/>
</dbReference>
<dbReference type="PANTHER" id="PTHR43790">
    <property type="entry name" value="CARBOHYDRATE TRANSPORT ATP-BINDING PROTEIN MG119-RELATED"/>
    <property type="match status" value="1"/>
</dbReference>
<dbReference type="PANTHER" id="PTHR43790:SF9">
    <property type="entry name" value="GALACTOFURANOSE TRANSPORTER ATP-BINDING PROTEIN YTFR"/>
    <property type="match status" value="1"/>
</dbReference>
<dbReference type="InterPro" id="IPR050107">
    <property type="entry name" value="ABC_carbohydrate_import_ATPase"/>
</dbReference>
<dbReference type="PROSITE" id="PS50893">
    <property type="entry name" value="ABC_TRANSPORTER_2"/>
    <property type="match status" value="2"/>
</dbReference>
<evidence type="ECO:0000259" key="9">
    <source>
        <dbReference type="PROSITE" id="PS50893"/>
    </source>
</evidence>
<evidence type="ECO:0000256" key="8">
    <source>
        <dbReference type="ARBA" id="ARBA00023136"/>
    </source>
</evidence>
<dbReference type="GO" id="GO:0005886">
    <property type="term" value="C:plasma membrane"/>
    <property type="evidence" value="ECO:0007669"/>
    <property type="project" value="UniProtKB-SubCell"/>
</dbReference>
<evidence type="ECO:0000256" key="6">
    <source>
        <dbReference type="ARBA" id="ARBA00022840"/>
    </source>
</evidence>
<evidence type="ECO:0000256" key="5">
    <source>
        <dbReference type="ARBA" id="ARBA00022741"/>
    </source>
</evidence>
<evidence type="ECO:0000256" key="2">
    <source>
        <dbReference type="ARBA" id="ARBA00022448"/>
    </source>
</evidence>
<proteinExistence type="predicted"/>
<dbReference type="Proteomes" id="UP000623678">
    <property type="component" value="Unassembled WGS sequence"/>
</dbReference>
<name>A0A926EQ61_9FIRM</name>
<evidence type="ECO:0000256" key="7">
    <source>
        <dbReference type="ARBA" id="ARBA00022967"/>
    </source>
</evidence>
<accession>A0A926EQ61</accession>
<dbReference type="CDD" id="cd03215">
    <property type="entry name" value="ABC_Carb_Monos_II"/>
    <property type="match status" value="1"/>
</dbReference>
<dbReference type="FunFam" id="3.40.50.300:FF:000127">
    <property type="entry name" value="Ribose import ATP-binding protein RbsA"/>
    <property type="match status" value="1"/>
</dbReference>
<keyword evidence="5" id="KW-0547">Nucleotide-binding</keyword>
<keyword evidence="8" id="KW-0472">Membrane</keyword>
<sequence length="507" mass="56516">MENEYILEMRHITKSFPGVTALDDVDLKLRPGEVLALCGENGAGKSTLMKVLAGIYQPDSDKGEIYYQGQRRIFKAPVEAKQAGIIMVFQELSLVMDLSVAENIYLGSLPLKHGRIDWKTLYEDARKVLAEIKCDVDPKTPIGSLPIAQRQMVEIARGIALGAKILILDEPTSSLTDKEKDVFFENIRELKQKGTSVIYISHKMDEIMEISDRAMVLRDGKASGDFATANTTIDEIIQCMIGRSISNYYIKNKAQPGEELLRVEGLCREGQYEDISFSVRRGEIVGLYGLVGAGRTEIVESLFGITRPSRGDIYYKGKKIQIRNSVQAVRHKMAFVPENRKEQGLVLGETCRKNISLVKLPWIKKGGFVDTAKTFEIYEEYRHKLKINAASSEQLTAQLSGGNQQKIVLGKWLAIQPDLLILDEPTRGIDIGAKADIHRFISQLAEEGMAVILISSEMPEIIGVSNRLLCIRDGRICAQLSGEDINEQRIINAIMNQPEDRSNPAAS</sequence>
<reference evidence="10" key="1">
    <citation type="submission" date="2020-08" db="EMBL/GenBank/DDBJ databases">
        <title>Genome public.</title>
        <authorList>
            <person name="Liu C."/>
            <person name="Sun Q."/>
        </authorList>
    </citation>
    <scope>NUCLEOTIDE SEQUENCE</scope>
    <source>
        <strain evidence="10">NSJ-64</strain>
    </source>
</reference>
<protein>
    <submittedName>
        <fullName evidence="10">Sugar ABC transporter ATP-binding protein</fullName>
    </submittedName>
</protein>
<dbReference type="CDD" id="cd03216">
    <property type="entry name" value="ABC_Carb_Monos_I"/>
    <property type="match status" value="1"/>
</dbReference>
<gene>
    <name evidence="10" type="ORF">H8705_02825</name>
</gene>
<dbReference type="InterPro" id="IPR003593">
    <property type="entry name" value="AAA+_ATPase"/>
</dbReference>
<comment type="caution">
    <text evidence="10">The sequence shown here is derived from an EMBL/GenBank/DDBJ whole genome shotgun (WGS) entry which is preliminary data.</text>
</comment>
<dbReference type="AlphaFoldDB" id="A0A926EQ61"/>
<evidence type="ECO:0000313" key="11">
    <source>
        <dbReference type="Proteomes" id="UP000623678"/>
    </source>
</evidence>
<keyword evidence="3" id="KW-1003">Cell membrane</keyword>
<keyword evidence="7" id="KW-1278">Translocase</keyword>
<evidence type="ECO:0000256" key="4">
    <source>
        <dbReference type="ARBA" id="ARBA00022737"/>
    </source>
</evidence>
<keyword evidence="11" id="KW-1185">Reference proteome</keyword>
<feature type="domain" description="ABC transporter" evidence="9">
    <location>
        <begin position="255"/>
        <end position="498"/>
    </location>
</feature>
<dbReference type="RefSeq" id="WP_262394342.1">
    <property type="nucleotide sequence ID" value="NZ_JACRTD010000002.1"/>
</dbReference>
<dbReference type="GO" id="GO:0016887">
    <property type="term" value="F:ATP hydrolysis activity"/>
    <property type="evidence" value="ECO:0007669"/>
    <property type="project" value="InterPro"/>
</dbReference>
<evidence type="ECO:0000256" key="3">
    <source>
        <dbReference type="ARBA" id="ARBA00022475"/>
    </source>
</evidence>
<keyword evidence="2" id="KW-0813">Transport</keyword>
<dbReference type="SMART" id="SM00382">
    <property type="entry name" value="AAA"/>
    <property type="match status" value="2"/>
</dbReference>
<feature type="domain" description="ABC transporter" evidence="9">
    <location>
        <begin position="7"/>
        <end position="244"/>
    </location>
</feature>
<dbReference type="SUPFAM" id="SSF52540">
    <property type="entry name" value="P-loop containing nucleoside triphosphate hydrolases"/>
    <property type="match status" value="2"/>
</dbReference>
<evidence type="ECO:0000313" key="10">
    <source>
        <dbReference type="EMBL" id="MBC8584509.1"/>
    </source>
</evidence>
<dbReference type="Pfam" id="PF00005">
    <property type="entry name" value="ABC_tran"/>
    <property type="match status" value="2"/>
</dbReference>
<comment type="subcellular location">
    <subcellularLocation>
        <location evidence="1">Cell membrane</location>
        <topology evidence="1">Peripheral membrane protein</topology>
    </subcellularLocation>
</comment>
<keyword evidence="6 10" id="KW-0067">ATP-binding</keyword>
<dbReference type="PROSITE" id="PS00211">
    <property type="entry name" value="ABC_TRANSPORTER_1"/>
    <property type="match status" value="1"/>
</dbReference>
<dbReference type="Gene3D" id="3.40.50.300">
    <property type="entry name" value="P-loop containing nucleotide triphosphate hydrolases"/>
    <property type="match status" value="2"/>
</dbReference>
<dbReference type="InterPro" id="IPR027417">
    <property type="entry name" value="P-loop_NTPase"/>
</dbReference>
<evidence type="ECO:0000256" key="1">
    <source>
        <dbReference type="ARBA" id="ARBA00004202"/>
    </source>
</evidence>
<dbReference type="GO" id="GO:0005524">
    <property type="term" value="F:ATP binding"/>
    <property type="evidence" value="ECO:0007669"/>
    <property type="project" value="UniProtKB-KW"/>
</dbReference>
<organism evidence="10 11">
    <name type="scientific">Youxingia wuxianensis</name>
    <dbReference type="NCBI Taxonomy" id="2763678"/>
    <lineage>
        <taxon>Bacteria</taxon>
        <taxon>Bacillati</taxon>
        <taxon>Bacillota</taxon>
        <taxon>Clostridia</taxon>
        <taxon>Eubacteriales</taxon>
        <taxon>Oscillospiraceae</taxon>
        <taxon>Youxingia</taxon>
    </lineage>
</organism>
<keyword evidence="4" id="KW-0677">Repeat</keyword>
<dbReference type="EMBL" id="JACRTD010000002">
    <property type="protein sequence ID" value="MBC8584509.1"/>
    <property type="molecule type" value="Genomic_DNA"/>
</dbReference>